<accession>A0A511N3X2</accession>
<dbReference type="OrthoDB" id="9780560at2"/>
<feature type="transmembrane region" description="Helical" evidence="6">
    <location>
        <begin position="267"/>
        <end position="289"/>
    </location>
</feature>
<dbReference type="Pfam" id="PF12704">
    <property type="entry name" value="MacB_PCD"/>
    <property type="match status" value="2"/>
</dbReference>
<dbReference type="PANTHER" id="PTHR30287">
    <property type="entry name" value="MEMBRANE COMPONENT OF PREDICTED ABC SUPERFAMILY METABOLITE UPTAKE TRANSPORTER"/>
    <property type="match status" value="1"/>
</dbReference>
<dbReference type="InterPro" id="IPR003838">
    <property type="entry name" value="ABC3_permease_C"/>
</dbReference>
<comment type="caution">
    <text evidence="9">The sequence shown here is derived from an EMBL/GenBank/DDBJ whole genome shotgun (WGS) entry which is preliminary data.</text>
</comment>
<keyword evidence="5 6" id="KW-0472">Membrane</keyword>
<feature type="domain" description="MacB-like periplasmic core" evidence="8">
    <location>
        <begin position="485"/>
        <end position="653"/>
    </location>
</feature>
<feature type="transmembrane region" description="Helical" evidence="6">
    <location>
        <begin position="455"/>
        <end position="476"/>
    </location>
</feature>
<feature type="transmembrane region" description="Helical" evidence="6">
    <location>
        <begin position="313"/>
        <end position="346"/>
    </location>
</feature>
<evidence type="ECO:0000256" key="6">
    <source>
        <dbReference type="SAM" id="Phobius"/>
    </source>
</evidence>
<feature type="transmembrane region" description="Helical" evidence="6">
    <location>
        <begin position="426"/>
        <end position="449"/>
    </location>
</feature>
<feature type="transmembrane region" description="Helical" evidence="6">
    <location>
        <begin position="401"/>
        <end position="419"/>
    </location>
</feature>
<evidence type="ECO:0000256" key="5">
    <source>
        <dbReference type="ARBA" id="ARBA00023136"/>
    </source>
</evidence>
<dbReference type="RefSeq" id="WP_146885946.1">
    <property type="nucleotide sequence ID" value="NZ_BJXB01000014.1"/>
</dbReference>
<keyword evidence="2" id="KW-1003">Cell membrane</keyword>
<feature type="transmembrane region" description="Helical" evidence="6">
    <location>
        <begin position="483"/>
        <end position="503"/>
    </location>
</feature>
<dbReference type="AlphaFoldDB" id="A0A511N3X2"/>
<organism evidence="9 10">
    <name type="scientific">Deinococcus cellulosilyticus (strain DSM 18568 / NBRC 106333 / KACC 11606 / 5516J-15)</name>
    <dbReference type="NCBI Taxonomy" id="1223518"/>
    <lineage>
        <taxon>Bacteria</taxon>
        <taxon>Thermotogati</taxon>
        <taxon>Deinococcota</taxon>
        <taxon>Deinococci</taxon>
        <taxon>Deinococcales</taxon>
        <taxon>Deinococcaceae</taxon>
        <taxon>Deinococcus</taxon>
    </lineage>
</organism>
<keyword evidence="4 6" id="KW-1133">Transmembrane helix</keyword>
<keyword evidence="10" id="KW-1185">Reference proteome</keyword>
<evidence type="ECO:0000259" key="7">
    <source>
        <dbReference type="Pfam" id="PF02687"/>
    </source>
</evidence>
<dbReference type="InterPro" id="IPR038766">
    <property type="entry name" value="Membrane_comp_ABC_pdt"/>
</dbReference>
<dbReference type="Pfam" id="PF02687">
    <property type="entry name" value="FtsX"/>
    <property type="match status" value="2"/>
</dbReference>
<evidence type="ECO:0000256" key="3">
    <source>
        <dbReference type="ARBA" id="ARBA00022692"/>
    </source>
</evidence>
<feature type="transmembrane region" description="Helical" evidence="6">
    <location>
        <begin position="807"/>
        <end position="829"/>
    </location>
</feature>
<sequence>MLLSYTLKNLFRHFWRTLATILGVAVGIAAVLGTVTVGDNINANLQSVFTAASGKAELIVAPGASGRAVIEAKPVLDRLEQEPLVQRTLLTLEYYAVLKNEAKDYQRPIVPGVQGGFLISGQQTDRPEDLPVKLSSGTLPVKGSFGIAVSQSFAAQERLNIGDQLSFVAPTGSFELTITGLLKTDGGISSLNAGQVGVTSLEDLQERTYLQGRVSYVGLILGPRSNAEDVRLKLEDLLPETFSVLYPAGRGQVSNGLVQTVQSGLEVLAATLMALAGFLAYNTFAASVVERHREFALLRTLGFTRGQVLKISYLEAAVISVLGVLVGVLLGVAIAAAITAFNAYLLEFPFTTLELPWTKVLIASGVGTVTTFAAASGPARAASSVAPLIAARGSVDAGKGFPFLIGALVLAVGLLLSVLHYPRAWALTGASVSMALTFVGIALVSPALLGPARRLFEPLLTGLFGVPARLGLGAVLRSRARNGVAIGAVALGIGLTVGVGGMVSGINQSIEDWVETTIIGDMFVAAATPFPADFRDQLKTKYPELDEISAVGVRIARYEPPGERPRNASIVLTDPERYDPAIGAGKLQFIEGSLETTIQEFYRGRAVYASGTIADRYNVKAGDTVKLRTTEGWTDFRVLGVVVDYTSAGETFIASTRDLKLFGGGSPELYILSLKNGNPRAFGEQLKKDFEDLYLDIQYNEEYKKAILDTTSRFFGSTNSLLVLAVIIAALGVANTLGMNLSERMHEMAVLRALGLRRGELMRSVFTEGIVVVVMGTLLGVLGGLALSQVITASANTLTGYRVNPVYPVQLFGVAIIASPVVGILAAFLPARRAARVSPAEALRTSSEV</sequence>
<comment type="subcellular location">
    <subcellularLocation>
        <location evidence="1">Cell membrane</location>
        <topology evidence="1">Multi-pass membrane protein</topology>
    </subcellularLocation>
</comment>
<feature type="domain" description="MacB-like periplasmic core" evidence="8">
    <location>
        <begin position="17"/>
        <end position="236"/>
    </location>
</feature>
<feature type="domain" description="ABC3 transporter permease C-terminal" evidence="7">
    <location>
        <begin position="268"/>
        <end position="384"/>
    </location>
</feature>
<reference evidence="9 10" key="1">
    <citation type="submission" date="2019-07" db="EMBL/GenBank/DDBJ databases">
        <title>Whole genome shotgun sequence of Deinococcus cellulosilyticus NBRC 106333.</title>
        <authorList>
            <person name="Hosoyama A."/>
            <person name="Uohara A."/>
            <person name="Ohji S."/>
            <person name="Ichikawa N."/>
        </authorList>
    </citation>
    <scope>NUCLEOTIDE SEQUENCE [LARGE SCALE GENOMIC DNA]</scope>
    <source>
        <strain evidence="9 10">NBRC 106333</strain>
    </source>
</reference>
<evidence type="ECO:0000256" key="4">
    <source>
        <dbReference type="ARBA" id="ARBA00022989"/>
    </source>
</evidence>
<dbReference type="InterPro" id="IPR025857">
    <property type="entry name" value="MacB_PCD"/>
</dbReference>
<feature type="transmembrane region" description="Helical" evidence="6">
    <location>
        <begin position="761"/>
        <end position="787"/>
    </location>
</feature>
<dbReference type="EMBL" id="BJXB01000014">
    <property type="protein sequence ID" value="GEM47579.1"/>
    <property type="molecule type" value="Genomic_DNA"/>
</dbReference>
<feature type="transmembrane region" description="Helical" evidence="6">
    <location>
        <begin position="721"/>
        <end position="741"/>
    </location>
</feature>
<keyword evidence="3 6" id="KW-0812">Transmembrane</keyword>
<name>A0A511N3X2_DEIC1</name>
<evidence type="ECO:0000313" key="9">
    <source>
        <dbReference type="EMBL" id="GEM47579.1"/>
    </source>
</evidence>
<evidence type="ECO:0000256" key="2">
    <source>
        <dbReference type="ARBA" id="ARBA00022475"/>
    </source>
</evidence>
<evidence type="ECO:0000313" key="10">
    <source>
        <dbReference type="Proteomes" id="UP000321306"/>
    </source>
</evidence>
<proteinExistence type="predicted"/>
<dbReference type="Proteomes" id="UP000321306">
    <property type="component" value="Unassembled WGS sequence"/>
</dbReference>
<evidence type="ECO:0000256" key="1">
    <source>
        <dbReference type="ARBA" id="ARBA00004651"/>
    </source>
</evidence>
<dbReference type="PANTHER" id="PTHR30287:SF2">
    <property type="entry name" value="BLL1001 PROTEIN"/>
    <property type="match status" value="1"/>
</dbReference>
<dbReference type="GO" id="GO:0005886">
    <property type="term" value="C:plasma membrane"/>
    <property type="evidence" value="ECO:0007669"/>
    <property type="project" value="UniProtKB-SubCell"/>
</dbReference>
<evidence type="ECO:0000259" key="8">
    <source>
        <dbReference type="Pfam" id="PF12704"/>
    </source>
</evidence>
<protein>
    <submittedName>
        <fullName evidence="9">ABC transporter substrate-binding protein</fullName>
    </submittedName>
</protein>
<feature type="domain" description="ABC3 transporter permease C-terminal" evidence="7">
    <location>
        <begin position="720"/>
        <end position="839"/>
    </location>
</feature>
<gene>
    <name evidence="9" type="ORF">DC3_32140</name>
</gene>